<feature type="compositionally biased region" description="Polar residues" evidence="1">
    <location>
        <begin position="809"/>
        <end position="824"/>
    </location>
</feature>
<feature type="compositionally biased region" description="Pro residues" evidence="1">
    <location>
        <begin position="91"/>
        <end position="110"/>
    </location>
</feature>
<feature type="compositionally biased region" description="Basic and acidic residues" evidence="1">
    <location>
        <begin position="390"/>
        <end position="403"/>
    </location>
</feature>
<evidence type="ECO:0000256" key="1">
    <source>
        <dbReference type="SAM" id="MobiDB-lite"/>
    </source>
</evidence>
<feature type="region of interest" description="Disordered" evidence="1">
    <location>
        <begin position="364"/>
        <end position="403"/>
    </location>
</feature>
<feature type="compositionally biased region" description="Basic and acidic residues" evidence="1">
    <location>
        <begin position="890"/>
        <end position="910"/>
    </location>
</feature>
<feature type="compositionally biased region" description="Pro residues" evidence="1">
    <location>
        <begin position="936"/>
        <end position="953"/>
    </location>
</feature>
<dbReference type="RefSeq" id="XP_022492539.1">
    <property type="nucleotide sequence ID" value="XM_022627764.1"/>
</dbReference>
<feature type="compositionally biased region" description="Acidic residues" evidence="1">
    <location>
        <begin position="531"/>
        <end position="546"/>
    </location>
</feature>
<feature type="region of interest" description="Disordered" evidence="1">
    <location>
        <begin position="983"/>
        <end position="1007"/>
    </location>
</feature>
<evidence type="ECO:0000259" key="2">
    <source>
        <dbReference type="Pfam" id="PF10650"/>
    </source>
</evidence>
<comment type="caution">
    <text evidence="3">The sequence shown here is derived from an EMBL/GenBank/DDBJ whole genome shotgun (WGS) entry which is preliminary data.</text>
</comment>
<proteinExistence type="predicted"/>
<feature type="compositionally biased region" description="Polar residues" evidence="1">
    <location>
        <begin position="786"/>
        <end position="795"/>
    </location>
</feature>
<reference evidence="3 4" key="1">
    <citation type="journal article" date="2016" name="Sci. Rep.">
        <title>Penicillium arizonense, a new, genome sequenced fungal species, reveals a high chemical diversity in secreted metabolites.</title>
        <authorList>
            <person name="Grijseels S."/>
            <person name="Nielsen J.C."/>
            <person name="Randelovic M."/>
            <person name="Nielsen J."/>
            <person name="Nielsen K.F."/>
            <person name="Workman M."/>
            <person name="Frisvad J.C."/>
        </authorList>
    </citation>
    <scope>NUCLEOTIDE SEQUENCE [LARGE SCALE GENOMIC DNA]</scope>
    <source>
        <strain evidence="3 4">CBS 141311</strain>
    </source>
</reference>
<feature type="compositionally biased region" description="Acidic residues" evidence="1">
    <location>
        <begin position="832"/>
        <end position="850"/>
    </location>
</feature>
<feature type="region of interest" description="Disordered" evidence="1">
    <location>
        <begin position="769"/>
        <end position="959"/>
    </location>
</feature>
<dbReference type="InterPro" id="IPR019607">
    <property type="entry name" value="Putative_zinc-finger_domain"/>
</dbReference>
<feature type="compositionally biased region" description="Low complexity" evidence="1">
    <location>
        <begin position="632"/>
        <end position="641"/>
    </location>
</feature>
<feature type="compositionally biased region" description="Pro residues" evidence="1">
    <location>
        <begin position="376"/>
        <end position="388"/>
    </location>
</feature>
<name>A0A1F5LVC8_PENAI</name>
<dbReference type="OrthoDB" id="1922977at2759"/>
<dbReference type="Proteomes" id="UP000177622">
    <property type="component" value="Unassembled WGS sequence"/>
</dbReference>
<dbReference type="GO" id="GO:0000178">
    <property type="term" value="C:exosome (RNase complex)"/>
    <property type="evidence" value="ECO:0007669"/>
    <property type="project" value="TreeGrafter"/>
</dbReference>
<feature type="compositionally biased region" description="Polar residues" evidence="1">
    <location>
        <begin position="983"/>
        <end position="1004"/>
    </location>
</feature>
<evidence type="ECO:0000313" key="3">
    <source>
        <dbReference type="EMBL" id="OGE57112.1"/>
    </source>
</evidence>
<feature type="domain" description="Putative zinc-finger" evidence="2">
    <location>
        <begin position="1048"/>
        <end position="1069"/>
    </location>
</feature>
<dbReference type="GeneID" id="34572498"/>
<feature type="compositionally biased region" description="Low complexity" evidence="1">
    <location>
        <begin position="183"/>
        <end position="196"/>
    </location>
</feature>
<dbReference type="EMBL" id="LXJU01000002">
    <property type="protein sequence ID" value="OGE57112.1"/>
    <property type="molecule type" value="Genomic_DNA"/>
</dbReference>
<accession>A0A1F5LVC8</accession>
<feature type="compositionally biased region" description="Low complexity" evidence="1">
    <location>
        <begin position="364"/>
        <end position="375"/>
    </location>
</feature>
<feature type="compositionally biased region" description="Polar residues" evidence="1">
    <location>
        <begin position="126"/>
        <end position="139"/>
    </location>
</feature>
<evidence type="ECO:0000313" key="4">
    <source>
        <dbReference type="Proteomes" id="UP000177622"/>
    </source>
</evidence>
<gene>
    <name evidence="3" type="ORF">PENARI_c002G08933</name>
</gene>
<feature type="region of interest" description="Disordered" evidence="1">
    <location>
        <begin position="33"/>
        <end position="52"/>
    </location>
</feature>
<feature type="region of interest" description="Disordered" evidence="1">
    <location>
        <begin position="458"/>
        <end position="669"/>
    </location>
</feature>
<dbReference type="GO" id="GO:0005634">
    <property type="term" value="C:nucleus"/>
    <property type="evidence" value="ECO:0007669"/>
    <property type="project" value="TreeGrafter"/>
</dbReference>
<dbReference type="Pfam" id="PF10650">
    <property type="entry name" value="zf-C3H1"/>
    <property type="match status" value="1"/>
</dbReference>
<dbReference type="PANTHER" id="PTHR21563:SF3">
    <property type="entry name" value="ZINC FINGER C3H1 DOMAIN-CONTAINING PROTEIN"/>
    <property type="match status" value="1"/>
</dbReference>
<dbReference type="PANTHER" id="PTHR21563">
    <property type="entry name" value="ZINC FINGER C3H1 DOMAIN-CONTAINING PROTEIN"/>
    <property type="match status" value="1"/>
</dbReference>
<dbReference type="InterPro" id="IPR039278">
    <property type="entry name" value="Red1"/>
</dbReference>
<feature type="region of interest" description="Disordered" evidence="1">
    <location>
        <begin position="85"/>
        <end position="233"/>
    </location>
</feature>
<sequence length="1140" mass="122169">MPDQQPPPYGGHPNYGQQWPAYASIITSDVYNRADYGTPNGPPPNAAPKSDNHMAALNANAQLAGPGGSTNPALFFPPPPFSFFNQFDPSQLPPFPQMPYPAMGFPPPLLPTGSSNPPAAHPSMYPQGSQQPPASNRNVNRVIDQADSSREEGEVSEENEETSLPPKPLAAGQGSELEEEEAASSGARSSGRSSGSPYNPPLSMSVDTGAVHDAMQSQKRDAPATITKTPQSQKSAAQLRIQAQGALLSLAPHHIRFNELVAEGINPVVLRQLYEEVGIKVVTSTEQAPAQADSSPAKVTGAIEAPKQQVEAARTANEKRVLAKANILVPQSSGSSAAAPLSSEKPLERKELIAQMLAAKAAKAAPSPAGSIKSAPTPPSNVTPPAPKELPAKEKSKAQTELARQRIEELRRNALRKTQLAAQLDQAAVSSPPQAPVIQHPLPLRPPVPELYQPAGLPGLVMTESAQEPDESSAPELLHDVSVDPTPVPRTSQRKRPRASDFDETIAPPKKPFTPVSGYFTPTDRLVIAISDDESLYGDDEDDNMDIDSSPGEEPVSSGSATAHEATLQQQPSITRASTSTPQVPSSSEQGDIRLKDMEIQAMRRKIAELELRRKSKLAASRTQSPRTLDDSGTSSSGGQSFAADVGMADTPAAPTSVPTPPSSCLADRSDIIDSFSDSSIRVLAAMDKEQLNSMQSKILRMKDIESGHPDLDAGISSTESCLSVCRQEAEALISDITKEREDRYQLVEELKGLSYEINGLSSEDLNELRRQAEIKKQHLPAPEASRSSPPTLSTVIPDDSGREPEDTLGSQVPAQETSTSYQTDSAGSAMEESDDSSSDEPDSSSDDEPASSPVQADLPATVPEFSEPMDIDSSNESESASSPSAAAHSDAEPADQHSSLHEDSERSVRETSAVSDAYEPPEPETDAQSEGSSYSPPPFSPAPLSPPSPPAPVENTATSAPSIDITQADEALTNDHQVPAQLPQSDSQVGVLGTQESSASSGKRFTPYKSPLRNFKAYRYHPNYAEDVSSGHRSLTYSHNIDSMQYLCPYELAGGVCNDRSCEFQHFRDMTLSDDKILVQMGAVREGETEEEKENYLAGLKEIINDMRRDKVKDFDIVAAEIAAYRRRFLKDPSRVLPL</sequence>
<feature type="compositionally biased region" description="Low complexity" evidence="1">
    <location>
        <begin position="547"/>
        <end position="560"/>
    </location>
</feature>
<dbReference type="AlphaFoldDB" id="A0A1F5LVC8"/>
<organism evidence="3 4">
    <name type="scientific">Penicillium arizonense</name>
    <dbReference type="NCBI Taxonomy" id="1835702"/>
    <lineage>
        <taxon>Eukaryota</taxon>
        <taxon>Fungi</taxon>
        <taxon>Dikarya</taxon>
        <taxon>Ascomycota</taxon>
        <taxon>Pezizomycotina</taxon>
        <taxon>Eurotiomycetes</taxon>
        <taxon>Eurotiomycetidae</taxon>
        <taxon>Eurotiales</taxon>
        <taxon>Aspergillaceae</taxon>
        <taxon>Penicillium</taxon>
    </lineage>
</organism>
<keyword evidence="4" id="KW-1185">Reference proteome</keyword>
<protein>
    <recommendedName>
        <fullName evidence="2">Putative zinc-finger domain-containing protein</fullName>
    </recommendedName>
</protein>
<feature type="compositionally biased region" description="Polar residues" evidence="1">
    <location>
        <begin position="567"/>
        <end position="590"/>
    </location>
</feature>
<dbReference type="STRING" id="1835702.A0A1F5LVC8"/>
<feature type="compositionally biased region" description="Low complexity" evidence="1">
    <location>
        <begin position="877"/>
        <end position="889"/>
    </location>
</feature>